<keyword evidence="3" id="KW-0805">Transcription regulation</keyword>
<dbReference type="PANTHER" id="PTHR46577">
    <property type="entry name" value="HTH-TYPE TRANSCRIPTIONAL REGULATORY PROTEIN GABR"/>
    <property type="match status" value="1"/>
</dbReference>
<dbReference type="AlphaFoldDB" id="M5AM15"/>
<dbReference type="GO" id="GO:0003700">
    <property type="term" value="F:DNA-binding transcription factor activity"/>
    <property type="evidence" value="ECO:0007669"/>
    <property type="project" value="InterPro"/>
</dbReference>
<dbReference type="OrthoDB" id="9794015at2"/>
<dbReference type="Gene3D" id="1.10.10.10">
    <property type="entry name" value="Winged helix-like DNA-binding domain superfamily/Winged helix DNA-binding domain"/>
    <property type="match status" value="1"/>
</dbReference>
<evidence type="ECO:0000256" key="1">
    <source>
        <dbReference type="ARBA" id="ARBA00005384"/>
    </source>
</evidence>
<dbReference type="Pfam" id="PF00392">
    <property type="entry name" value="GntR"/>
    <property type="match status" value="1"/>
</dbReference>
<dbReference type="RefSeq" id="WP_019863547.1">
    <property type="nucleotide sequence ID" value="NZ_LZTH01000014.1"/>
</dbReference>
<protein>
    <submittedName>
        <fullName evidence="6">Putative transcriptional regulator</fullName>
    </submittedName>
</protein>
<evidence type="ECO:0000256" key="3">
    <source>
        <dbReference type="ARBA" id="ARBA00023015"/>
    </source>
</evidence>
<dbReference type="PROSITE" id="PS50949">
    <property type="entry name" value="HTH_GNTR"/>
    <property type="match status" value="1"/>
</dbReference>
<keyword evidence="2" id="KW-0663">Pyridoxal phosphate</keyword>
<evidence type="ECO:0000256" key="5">
    <source>
        <dbReference type="ARBA" id="ARBA00023163"/>
    </source>
</evidence>
<dbReference type="PANTHER" id="PTHR46577:SF1">
    <property type="entry name" value="HTH-TYPE TRANSCRIPTIONAL REGULATORY PROTEIN GABR"/>
    <property type="match status" value="1"/>
</dbReference>
<dbReference type="Gene3D" id="3.40.640.10">
    <property type="entry name" value="Type I PLP-dependent aspartate aminotransferase-like (Major domain)"/>
    <property type="match status" value="1"/>
</dbReference>
<comment type="similarity">
    <text evidence="1">In the C-terminal section; belongs to the class-I pyridoxal-phosphate-dependent aminotransferase family.</text>
</comment>
<reference evidence="6" key="1">
    <citation type="submission" date="2012-10" db="EMBL/GenBank/DDBJ databases">
        <authorList>
            <person name="Maita H."/>
            <person name="Sato S."/>
        </authorList>
    </citation>
    <scope>NUCLEOTIDE SEQUENCE</scope>
    <source>
        <strain evidence="6">NZP2037</strain>
    </source>
</reference>
<dbReference type="InterPro" id="IPR015422">
    <property type="entry name" value="PyrdxlP-dep_Trfase_small"/>
</dbReference>
<dbReference type="InterPro" id="IPR004839">
    <property type="entry name" value="Aminotransferase_I/II_large"/>
</dbReference>
<sequence length="461" mass="50564">MDVWLPEPGSLERPIYLSLAEKVVEALQAGKLAEGARLPTHRELSFRLKVSAQTVSRAYEELARRGLVTSSVGRGSFVKHSLDKPAYPHSPERSETSIDLSILKPVSDSTHLEHMRRVLQDLAVDLPLTNFFSFRPNNALARHRSIGVDWLRSYGIEVDERNLMVTNGATPGMTLALMSVLSPGSTLLSEEIGHHTLSPLAAYLGSKLHAVKIDSEGICPDSLEQACLEHNPRALFIMPGPISPTVSVMSNGRRAEIADIARRHGLFIIENDPLGALVDRGLLSFVELAPERTFYITSLTKSLMPGLRTGHLVVPSSLIPAVTNRSLVTTWMATPLVAEIASRWIEDGTAKGLIDWQRKALAERHKITTELLGGVPYISHPQSLHIWLPLPKGHTEDGFVANARLRGVGVARGSAFTLSQHAQPPAIRISVGSTRPDELRRGLEIISAMLTEEPEPILHRL</sequence>
<organism evidence="6">
    <name type="scientific">Rhizobium loti</name>
    <name type="common">Mesorhizobium loti</name>
    <dbReference type="NCBI Taxonomy" id="381"/>
    <lineage>
        <taxon>Bacteria</taxon>
        <taxon>Pseudomonadati</taxon>
        <taxon>Pseudomonadota</taxon>
        <taxon>Alphaproteobacteria</taxon>
        <taxon>Hyphomicrobiales</taxon>
        <taxon>Phyllobacteriaceae</taxon>
        <taxon>Mesorhizobium</taxon>
    </lineage>
</organism>
<dbReference type="SMART" id="SM00345">
    <property type="entry name" value="HTH_GNTR"/>
    <property type="match status" value="1"/>
</dbReference>
<evidence type="ECO:0000256" key="2">
    <source>
        <dbReference type="ARBA" id="ARBA00022898"/>
    </source>
</evidence>
<reference evidence="6" key="2">
    <citation type="journal article" date="2013" name="Microbes Environ.">
        <title>Commonalities and Differences among Symbiosis Islands of Three Mesorhizobium loti Strains.</title>
        <authorList>
            <person name="Kasai-Maita H."/>
            <person name="Hirakawa H."/>
            <person name="Nakamura Y."/>
            <person name="Kaneko T."/>
            <person name="Miki K."/>
            <person name="Maruya J."/>
            <person name="Okazaki S."/>
            <person name="Tabata S."/>
            <person name="Saeki K."/>
            <person name="Sato S."/>
        </authorList>
    </citation>
    <scope>NUCLEOTIDE SEQUENCE</scope>
    <source>
        <strain evidence="6">NZP2037</strain>
    </source>
</reference>
<evidence type="ECO:0000313" key="6">
    <source>
        <dbReference type="EMBL" id="BAN09898.1"/>
    </source>
</evidence>
<evidence type="ECO:0000256" key="4">
    <source>
        <dbReference type="ARBA" id="ARBA00023125"/>
    </source>
</evidence>
<dbReference type="InterPro" id="IPR000524">
    <property type="entry name" value="Tscrpt_reg_HTH_GntR"/>
</dbReference>
<dbReference type="CDD" id="cd00609">
    <property type="entry name" value="AAT_like"/>
    <property type="match status" value="1"/>
</dbReference>
<dbReference type="EMBL" id="AP012557">
    <property type="protein sequence ID" value="BAN09898.1"/>
    <property type="molecule type" value="Genomic_DNA"/>
</dbReference>
<name>M5AM15_RHILI</name>
<dbReference type="CDD" id="cd07377">
    <property type="entry name" value="WHTH_GntR"/>
    <property type="match status" value="1"/>
</dbReference>
<keyword evidence="4" id="KW-0238">DNA-binding</keyword>
<dbReference type="InterPro" id="IPR036388">
    <property type="entry name" value="WH-like_DNA-bd_sf"/>
</dbReference>
<keyword evidence="5" id="KW-0804">Transcription</keyword>
<dbReference type="GO" id="GO:0003677">
    <property type="term" value="F:DNA binding"/>
    <property type="evidence" value="ECO:0007669"/>
    <property type="project" value="UniProtKB-KW"/>
</dbReference>
<accession>M5AM15</accession>
<dbReference type="InterPro" id="IPR015424">
    <property type="entry name" value="PyrdxlP-dep_Trfase"/>
</dbReference>
<dbReference type="InterPro" id="IPR036390">
    <property type="entry name" value="WH_DNA-bd_sf"/>
</dbReference>
<proteinExistence type="inferred from homology"/>
<dbReference type="Gene3D" id="3.90.1150.10">
    <property type="entry name" value="Aspartate Aminotransferase, domain 1"/>
    <property type="match status" value="1"/>
</dbReference>
<dbReference type="SUPFAM" id="SSF53383">
    <property type="entry name" value="PLP-dependent transferases"/>
    <property type="match status" value="1"/>
</dbReference>
<dbReference type="Pfam" id="PF00155">
    <property type="entry name" value="Aminotran_1_2"/>
    <property type="match status" value="1"/>
</dbReference>
<dbReference type="SUPFAM" id="SSF46785">
    <property type="entry name" value="Winged helix' DNA-binding domain"/>
    <property type="match status" value="1"/>
</dbReference>
<dbReference type="InterPro" id="IPR015421">
    <property type="entry name" value="PyrdxlP-dep_Trfase_major"/>
</dbReference>
<dbReference type="InterPro" id="IPR051446">
    <property type="entry name" value="HTH_trans_reg/aminotransferase"/>
</dbReference>
<dbReference type="GO" id="GO:0030170">
    <property type="term" value="F:pyridoxal phosphate binding"/>
    <property type="evidence" value="ECO:0007669"/>
    <property type="project" value="InterPro"/>
</dbReference>